<dbReference type="EMBL" id="JAZGQK010000003">
    <property type="protein sequence ID" value="MEE6257824.1"/>
    <property type="molecule type" value="Genomic_DNA"/>
</dbReference>
<dbReference type="Proteomes" id="UP001332243">
    <property type="component" value="Unassembled WGS sequence"/>
</dbReference>
<dbReference type="SUPFAM" id="SSF50249">
    <property type="entry name" value="Nucleic acid-binding proteins"/>
    <property type="match status" value="1"/>
</dbReference>
<reference evidence="2 3" key="1">
    <citation type="submission" date="2024-01" db="EMBL/GenBank/DDBJ databases">
        <title>Genome insights into Plantactinospora sonchi sp. nov.</title>
        <authorList>
            <person name="Wang L."/>
        </authorList>
    </citation>
    <scope>NUCLEOTIDE SEQUENCE [LARGE SCALE GENOMIC DNA]</scope>
    <source>
        <strain evidence="2 3">NEAU-QY2</strain>
    </source>
</reference>
<dbReference type="InterPro" id="IPR011129">
    <property type="entry name" value="CSD"/>
</dbReference>
<dbReference type="PRINTS" id="PR00050">
    <property type="entry name" value="COLDSHOCK"/>
</dbReference>
<dbReference type="CDD" id="cd04458">
    <property type="entry name" value="CSP_CDS"/>
    <property type="match status" value="1"/>
</dbReference>
<dbReference type="Gene3D" id="2.40.50.140">
    <property type="entry name" value="Nucleic acid-binding proteins"/>
    <property type="match status" value="1"/>
</dbReference>
<dbReference type="Pfam" id="PF00313">
    <property type="entry name" value="CSD"/>
    <property type="match status" value="1"/>
</dbReference>
<dbReference type="InterPro" id="IPR002059">
    <property type="entry name" value="CSP_DNA-bd"/>
</dbReference>
<name>A0ABU7RN01_9ACTN</name>
<dbReference type="RefSeq" id="WP_331212936.1">
    <property type="nucleotide sequence ID" value="NZ_JAZGQK010000003.1"/>
</dbReference>
<evidence type="ECO:0000259" key="1">
    <source>
        <dbReference type="PROSITE" id="PS51857"/>
    </source>
</evidence>
<keyword evidence="3" id="KW-1185">Reference proteome</keyword>
<dbReference type="InterPro" id="IPR012340">
    <property type="entry name" value="NA-bd_OB-fold"/>
</dbReference>
<comment type="caution">
    <text evidence="2">The sequence shown here is derived from an EMBL/GenBank/DDBJ whole genome shotgun (WGS) entry which is preliminary data.</text>
</comment>
<accession>A0ABU7RN01</accession>
<dbReference type="SMART" id="SM00357">
    <property type="entry name" value="CSP"/>
    <property type="match status" value="1"/>
</dbReference>
<organism evidence="2 3">
    <name type="scientific">Plantactinospora sonchi</name>
    <dbReference type="NCBI Taxonomy" id="1544735"/>
    <lineage>
        <taxon>Bacteria</taxon>
        <taxon>Bacillati</taxon>
        <taxon>Actinomycetota</taxon>
        <taxon>Actinomycetes</taxon>
        <taxon>Micromonosporales</taxon>
        <taxon>Micromonosporaceae</taxon>
        <taxon>Plantactinospora</taxon>
    </lineage>
</organism>
<feature type="domain" description="CSD" evidence="1">
    <location>
        <begin position="1"/>
        <end position="65"/>
    </location>
</feature>
<gene>
    <name evidence="2" type="ORF">V1633_04865</name>
</gene>
<proteinExistence type="predicted"/>
<sequence>MAVGKLLRFDEVRGYGFIAPDAGGEDVFVHANDFGEDKHLIYPGMRLEYEVEQGERGLKATTIRIVDRPAVKPRPSRPAGDNEELCDVLSGAELSAEITELLIEKVPTLTGAQIGVIRQQIVVLARSHGWVEP</sequence>
<evidence type="ECO:0000313" key="3">
    <source>
        <dbReference type="Proteomes" id="UP001332243"/>
    </source>
</evidence>
<dbReference type="PROSITE" id="PS51857">
    <property type="entry name" value="CSD_2"/>
    <property type="match status" value="1"/>
</dbReference>
<evidence type="ECO:0000313" key="2">
    <source>
        <dbReference type="EMBL" id="MEE6257824.1"/>
    </source>
</evidence>
<protein>
    <submittedName>
        <fullName evidence="2">Cold shock domain-containing protein</fullName>
    </submittedName>
</protein>